<evidence type="ECO:0000313" key="4">
    <source>
        <dbReference type="Proteomes" id="UP000182894"/>
    </source>
</evidence>
<organism evidence="3 4">
    <name type="scientific">Pseudomonas abietaniphila</name>
    <dbReference type="NCBI Taxonomy" id="89065"/>
    <lineage>
        <taxon>Bacteria</taxon>
        <taxon>Pseudomonadati</taxon>
        <taxon>Pseudomonadota</taxon>
        <taxon>Gammaproteobacteria</taxon>
        <taxon>Pseudomonadales</taxon>
        <taxon>Pseudomonadaceae</taxon>
        <taxon>Pseudomonas</taxon>
    </lineage>
</organism>
<dbReference type="Pfam" id="PF03797">
    <property type="entry name" value="Autotransporter"/>
    <property type="match status" value="1"/>
</dbReference>
<dbReference type="STRING" id="89065.SAMN05216605_11134"/>
<dbReference type="InterPro" id="IPR012332">
    <property type="entry name" value="Autotransporter_pectin_lyase_C"/>
</dbReference>
<dbReference type="SUPFAM" id="SSF103515">
    <property type="entry name" value="Autotransporter"/>
    <property type="match status" value="1"/>
</dbReference>
<keyword evidence="1" id="KW-0732">Signal</keyword>
<dbReference type="PANTHER" id="PTHR35037">
    <property type="entry name" value="C-TERMINAL REGION OF AIDA-LIKE PROTEIN"/>
    <property type="match status" value="1"/>
</dbReference>
<dbReference type="InterPro" id="IPR051551">
    <property type="entry name" value="Autotransporter_adhesion"/>
</dbReference>
<dbReference type="Proteomes" id="UP000182894">
    <property type="component" value="Unassembled WGS sequence"/>
</dbReference>
<keyword evidence="4" id="KW-1185">Reference proteome</keyword>
<evidence type="ECO:0000259" key="2">
    <source>
        <dbReference type="PROSITE" id="PS51208"/>
    </source>
</evidence>
<dbReference type="Gene3D" id="2.40.128.130">
    <property type="entry name" value="Autotransporter beta-domain"/>
    <property type="match status" value="1"/>
</dbReference>
<dbReference type="InterPro" id="IPR003991">
    <property type="entry name" value="Pertactin_virulence_factor"/>
</dbReference>
<dbReference type="InterPro" id="IPR004899">
    <property type="entry name" value="Pertactin_central"/>
</dbReference>
<name>A0A1G8IEW1_9PSED</name>
<feature type="domain" description="Autotransporter" evidence="2">
    <location>
        <begin position="491"/>
        <end position="759"/>
    </location>
</feature>
<dbReference type="CDD" id="cd01343">
    <property type="entry name" value="PL1_Passenger_AT"/>
    <property type="match status" value="1"/>
</dbReference>
<dbReference type="GO" id="GO:0019867">
    <property type="term" value="C:outer membrane"/>
    <property type="evidence" value="ECO:0007669"/>
    <property type="project" value="InterPro"/>
</dbReference>
<reference evidence="4" key="1">
    <citation type="submission" date="2016-10" db="EMBL/GenBank/DDBJ databases">
        <authorList>
            <person name="Varghese N."/>
            <person name="Submissions S."/>
        </authorList>
    </citation>
    <scope>NUCLEOTIDE SEQUENCE [LARGE SCALE GENOMIC DNA]</scope>
    <source>
        <strain evidence="4">ATCC 700689</strain>
    </source>
</reference>
<dbReference type="SUPFAM" id="SSF51126">
    <property type="entry name" value="Pectin lyase-like"/>
    <property type="match status" value="1"/>
</dbReference>
<dbReference type="PRINTS" id="PR01484">
    <property type="entry name" value="PRTACTNFAMLY"/>
</dbReference>
<dbReference type="PANTHER" id="PTHR35037:SF7">
    <property type="entry name" value="AUTOTRANSPORTER"/>
    <property type="match status" value="1"/>
</dbReference>
<dbReference type="EMBL" id="FNCO01000011">
    <property type="protein sequence ID" value="SDI17558.1"/>
    <property type="molecule type" value="Genomic_DNA"/>
</dbReference>
<dbReference type="PROSITE" id="PS51208">
    <property type="entry name" value="AUTOTRANSPORTER"/>
    <property type="match status" value="1"/>
</dbReference>
<proteinExistence type="predicted"/>
<dbReference type="SMART" id="SM00869">
    <property type="entry name" value="Autotransporter"/>
    <property type="match status" value="1"/>
</dbReference>
<evidence type="ECO:0000256" key="1">
    <source>
        <dbReference type="ARBA" id="ARBA00022729"/>
    </source>
</evidence>
<dbReference type="InterPro" id="IPR005546">
    <property type="entry name" value="Autotransporte_beta"/>
</dbReference>
<protein>
    <submittedName>
        <fullName evidence="3">Outer membrane autotransporter barrel domain-containing protein</fullName>
    </submittedName>
</protein>
<dbReference type="InterPro" id="IPR036709">
    <property type="entry name" value="Autotransporte_beta_dom_sf"/>
</dbReference>
<dbReference type="InterPro" id="IPR011050">
    <property type="entry name" value="Pectin_lyase_fold/virulence"/>
</dbReference>
<dbReference type="Pfam" id="PF03212">
    <property type="entry name" value="Pertactin"/>
    <property type="match status" value="1"/>
</dbReference>
<evidence type="ECO:0000313" key="3">
    <source>
        <dbReference type="EMBL" id="SDI17558.1"/>
    </source>
</evidence>
<sequence>MNDKSSRFQGAGTHWQLLGVLCGMSITLQSMAQEQPVRLSPGAVTVPAGAVETVDQATGLEYYLKTGSMLNLLDGGVINNIRTESSGSVVNITGGVVEQTIDAPGILAAILVNAGTLNATDAIVWSDTKTAIEVVAVDDSGSALNLKNSFVSGAGDAIKVGRSDAVLTATHVLGVAVAGVTGVGVQTGGSNLRIEDNSLIEGERVGLTVTTSGPIPGSGNLPPPPDVVTIDHSTVVGHFGPAIELFDNVTSPAVATITLQNNTELVAGNGNLVEVKDKGQLDLIVDDSRLKGDLLAAEGARLDVVLQNDARLSGNVSNVNSMTINSDARWRLLADNQVPTLKMGAGRVSFRGEAFNTLTVGELSGRGVFDMRINLDNATGDLLNVTGQATGFHHVNVENTGAEVVPAEFNALRIIHTESGNAIFELAGDRGRADLGVYSYALEQQGTDWFIVGSGKIVSPSTQSALALFSAGPTIWNSELTTLRSRMGEVRGQEEGGGWIRSNGSRFKASLDSGVDYQQKQQGLSFGADAPIPVSDGHLLVGLMGGYSKSNLDMSRGTSGEVDSYYVGAYGTWLSDEGYYVDGVLKLNQFHNASKVAMSDGSKAKGDYSNKAVGGSVEFGKHIKLPDDYFVAPYAQLSSVWIEGDSYTLDNGLQARTRQTQSVLGKVGSTVGRQFALKDGGVVQPYVRVALAHEFSRSNDVSVNDQRFDNDLFGSRAELGAGVSVSLSERLQVHADFDYMKGEHVEQPWGANVGLRLAF</sequence>
<accession>A0A1G8IEW1</accession>
<dbReference type="AlphaFoldDB" id="A0A1G8IEW1"/>
<dbReference type="NCBIfam" id="TIGR01414">
    <property type="entry name" value="autotrans_barl"/>
    <property type="match status" value="1"/>
</dbReference>
<gene>
    <name evidence="3" type="ORF">SAMN05216605_11134</name>
</gene>
<dbReference type="InterPro" id="IPR006315">
    <property type="entry name" value="OM_autotransptr_brl_dom"/>
</dbReference>
<dbReference type="Gene3D" id="2.160.20.20">
    <property type="match status" value="1"/>
</dbReference>